<dbReference type="RefSeq" id="WP_126600785.1">
    <property type="nucleotide sequence ID" value="NZ_BIFQ01000002.1"/>
</dbReference>
<organism evidence="11 12">
    <name type="scientific">Dictyobacter aurantiacus</name>
    <dbReference type="NCBI Taxonomy" id="1936993"/>
    <lineage>
        <taxon>Bacteria</taxon>
        <taxon>Bacillati</taxon>
        <taxon>Chloroflexota</taxon>
        <taxon>Ktedonobacteria</taxon>
        <taxon>Ktedonobacterales</taxon>
        <taxon>Dictyobacteraceae</taxon>
        <taxon>Dictyobacter</taxon>
    </lineage>
</organism>
<feature type="domain" description="Cation efflux protein cytoplasmic" evidence="10">
    <location>
        <begin position="286"/>
        <end position="361"/>
    </location>
</feature>
<dbReference type="SUPFAM" id="SSF160240">
    <property type="entry name" value="Cation efflux protein cytoplasmic domain-like"/>
    <property type="match status" value="1"/>
</dbReference>
<keyword evidence="3" id="KW-0813">Transport</keyword>
<evidence type="ECO:0000313" key="11">
    <source>
        <dbReference type="EMBL" id="GCE08312.1"/>
    </source>
</evidence>
<gene>
    <name evidence="11" type="ORF">KDAU_56410</name>
</gene>
<comment type="similarity">
    <text evidence="2">Belongs to the cation diffusion facilitator (CDF) transporter (TC 2.A.4) family.</text>
</comment>
<dbReference type="Pfam" id="PF16916">
    <property type="entry name" value="ZT_dimer"/>
    <property type="match status" value="1"/>
</dbReference>
<evidence type="ECO:0000256" key="2">
    <source>
        <dbReference type="ARBA" id="ARBA00008114"/>
    </source>
</evidence>
<feature type="transmembrane region" description="Helical" evidence="8">
    <location>
        <begin position="123"/>
        <end position="143"/>
    </location>
</feature>
<evidence type="ECO:0000313" key="12">
    <source>
        <dbReference type="Proteomes" id="UP000287224"/>
    </source>
</evidence>
<dbReference type="Proteomes" id="UP000287224">
    <property type="component" value="Unassembled WGS sequence"/>
</dbReference>
<comment type="subcellular location">
    <subcellularLocation>
        <location evidence="1">Membrane</location>
        <topology evidence="1">Multi-pass membrane protein</topology>
    </subcellularLocation>
</comment>
<dbReference type="InterPro" id="IPR027469">
    <property type="entry name" value="Cation_efflux_TMD_sf"/>
</dbReference>
<comment type="caution">
    <text evidence="11">The sequence shown here is derived from an EMBL/GenBank/DDBJ whole genome shotgun (WGS) entry which is preliminary data.</text>
</comment>
<dbReference type="OrthoDB" id="9806522at2"/>
<feature type="region of interest" description="Disordered" evidence="7">
    <location>
        <begin position="1"/>
        <end position="49"/>
    </location>
</feature>
<accession>A0A401ZN80</accession>
<name>A0A401ZN80_9CHLR</name>
<feature type="transmembrane region" description="Helical" evidence="8">
    <location>
        <begin position="257"/>
        <end position="274"/>
    </location>
</feature>
<feature type="compositionally biased region" description="Basic and acidic residues" evidence="7">
    <location>
        <begin position="12"/>
        <end position="49"/>
    </location>
</feature>
<dbReference type="GO" id="GO:0015341">
    <property type="term" value="F:zinc efflux antiporter activity"/>
    <property type="evidence" value="ECO:0007669"/>
    <property type="project" value="TreeGrafter"/>
</dbReference>
<dbReference type="Gene3D" id="3.30.70.1350">
    <property type="entry name" value="Cation efflux protein, cytoplasmic domain"/>
    <property type="match status" value="1"/>
</dbReference>
<feature type="domain" description="Cation efflux protein transmembrane" evidence="9">
    <location>
        <begin position="89"/>
        <end position="269"/>
    </location>
</feature>
<dbReference type="InterPro" id="IPR002524">
    <property type="entry name" value="Cation_efflux"/>
</dbReference>
<feature type="transmembrane region" description="Helical" evidence="8">
    <location>
        <begin position="93"/>
        <end position="117"/>
    </location>
</feature>
<keyword evidence="6 8" id="KW-0472">Membrane</keyword>
<dbReference type="InterPro" id="IPR058533">
    <property type="entry name" value="Cation_efflux_TM"/>
</dbReference>
<evidence type="ECO:0000256" key="3">
    <source>
        <dbReference type="ARBA" id="ARBA00022448"/>
    </source>
</evidence>
<dbReference type="EMBL" id="BIFQ01000002">
    <property type="protein sequence ID" value="GCE08312.1"/>
    <property type="molecule type" value="Genomic_DNA"/>
</dbReference>
<evidence type="ECO:0000259" key="9">
    <source>
        <dbReference type="Pfam" id="PF01545"/>
    </source>
</evidence>
<dbReference type="NCBIfam" id="TIGR01297">
    <property type="entry name" value="CDF"/>
    <property type="match status" value="1"/>
</dbReference>
<dbReference type="SUPFAM" id="SSF161111">
    <property type="entry name" value="Cation efflux protein transmembrane domain-like"/>
    <property type="match status" value="1"/>
</dbReference>
<reference evidence="12" key="1">
    <citation type="submission" date="2018-12" db="EMBL/GenBank/DDBJ databases">
        <title>Tengunoibacter tsumagoiensis gen. nov., sp. nov., Dictyobacter kobayashii sp. nov., D. alpinus sp. nov., and D. joshuensis sp. nov. and description of Dictyobacteraceae fam. nov. within the order Ktedonobacterales isolated from Tengu-no-mugimeshi.</title>
        <authorList>
            <person name="Wang C.M."/>
            <person name="Zheng Y."/>
            <person name="Sakai Y."/>
            <person name="Toyoda A."/>
            <person name="Minakuchi Y."/>
            <person name="Abe K."/>
            <person name="Yokota A."/>
            <person name="Yabe S."/>
        </authorList>
    </citation>
    <scope>NUCLEOTIDE SEQUENCE [LARGE SCALE GENOMIC DNA]</scope>
    <source>
        <strain evidence="12">S-27</strain>
    </source>
</reference>
<dbReference type="InterPro" id="IPR027470">
    <property type="entry name" value="Cation_efflux_CTD"/>
</dbReference>
<protein>
    <submittedName>
        <fullName evidence="11">Cation diffusion facilitator transporter</fullName>
    </submittedName>
</protein>
<evidence type="ECO:0000256" key="6">
    <source>
        <dbReference type="ARBA" id="ARBA00023136"/>
    </source>
</evidence>
<dbReference type="Pfam" id="PF01545">
    <property type="entry name" value="Cation_efflux"/>
    <property type="match status" value="1"/>
</dbReference>
<feature type="transmembrane region" description="Helical" evidence="8">
    <location>
        <begin position="155"/>
        <end position="178"/>
    </location>
</feature>
<dbReference type="FunFam" id="1.20.1510.10:FF:000006">
    <property type="entry name" value="Divalent cation efflux transporter"/>
    <property type="match status" value="1"/>
</dbReference>
<evidence type="ECO:0000259" key="10">
    <source>
        <dbReference type="Pfam" id="PF16916"/>
    </source>
</evidence>
<keyword evidence="12" id="KW-1185">Reference proteome</keyword>
<evidence type="ECO:0000256" key="8">
    <source>
        <dbReference type="SAM" id="Phobius"/>
    </source>
</evidence>
<evidence type="ECO:0000256" key="7">
    <source>
        <dbReference type="SAM" id="MobiDB-lite"/>
    </source>
</evidence>
<dbReference type="InterPro" id="IPR036837">
    <property type="entry name" value="Cation_efflux_CTD_sf"/>
</dbReference>
<dbReference type="Gene3D" id="1.20.1510.10">
    <property type="entry name" value="Cation efflux protein transmembrane domain"/>
    <property type="match status" value="1"/>
</dbReference>
<dbReference type="InterPro" id="IPR050291">
    <property type="entry name" value="CDF_Transporter"/>
</dbReference>
<sequence>MSEQVSPSHIHAQHEHPHDQHNHDHAGHEHLHDAHDHGHDHGGHGHDHGHDHGRFGWLLEAIPFLHGHSHGEANVDTALETSARGLWALKISLLGLGLTALFQLVIVLLSGSVGLLADTIHNFSDALTAIPLGLAFVLGRRLATRRYTYGFGRAEDLAGVVIILMIFISAIVAGYESIFKLLHPEPLRNVWWVMLAAIVGFLGNEGVAVFRIRVGNEIGSAALVADGQHARVDGLTSLAVLFGAAGSLLGLPLADPIIGLLITIAILFIVKDTVVTMWHRLMDAVDPAIVDRLEQTARETPGVRKVQRVRARWVGHTLAAEVQVLVDEHLSLRDSHQLVEEVRHNLYHAQPRLASVVVHALPQRVDGTIDESVADHHDLLTNQPG</sequence>
<evidence type="ECO:0000256" key="5">
    <source>
        <dbReference type="ARBA" id="ARBA00022989"/>
    </source>
</evidence>
<evidence type="ECO:0000256" key="4">
    <source>
        <dbReference type="ARBA" id="ARBA00022692"/>
    </source>
</evidence>
<keyword evidence="4 8" id="KW-0812">Transmembrane</keyword>
<dbReference type="PANTHER" id="PTHR43840">
    <property type="entry name" value="MITOCHONDRIAL METAL TRANSPORTER 1-RELATED"/>
    <property type="match status" value="1"/>
</dbReference>
<keyword evidence="5 8" id="KW-1133">Transmembrane helix</keyword>
<evidence type="ECO:0000256" key="1">
    <source>
        <dbReference type="ARBA" id="ARBA00004141"/>
    </source>
</evidence>
<proteinExistence type="inferred from homology"/>
<dbReference type="AlphaFoldDB" id="A0A401ZN80"/>
<dbReference type="GO" id="GO:0005886">
    <property type="term" value="C:plasma membrane"/>
    <property type="evidence" value="ECO:0007669"/>
    <property type="project" value="TreeGrafter"/>
</dbReference>
<dbReference type="PANTHER" id="PTHR43840:SF15">
    <property type="entry name" value="MITOCHONDRIAL METAL TRANSPORTER 1-RELATED"/>
    <property type="match status" value="1"/>
</dbReference>
<dbReference type="GO" id="GO:0015093">
    <property type="term" value="F:ferrous iron transmembrane transporter activity"/>
    <property type="evidence" value="ECO:0007669"/>
    <property type="project" value="TreeGrafter"/>
</dbReference>
<dbReference type="GO" id="GO:0006882">
    <property type="term" value="P:intracellular zinc ion homeostasis"/>
    <property type="evidence" value="ECO:0007669"/>
    <property type="project" value="TreeGrafter"/>
</dbReference>
<dbReference type="GO" id="GO:0015086">
    <property type="term" value="F:cadmium ion transmembrane transporter activity"/>
    <property type="evidence" value="ECO:0007669"/>
    <property type="project" value="TreeGrafter"/>
</dbReference>